<protein>
    <recommendedName>
        <fullName evidence="3">3-dehydro-L-gulonate 2-dehydrogenase</fullName>
    </recommendedName>
</protein>
<dbReference type="NCBIfam" id="NF009750">
    <property type="entry name" value="PRK13260.1"/>
    <property type="match status" value="1"/>
</dbReference>
<dbReference type="EMBL" id="LAZR01005622">
    <property type="protein sequence ID" value="KKM98405.1"/>
    <property type="molecule type" value="Genomic_DNA"/>
</dbReference>
<comment type="caution">
    <text evidence="2">The sequence shown here is derived from an EMBL/GenBank/DDBJ whole genome shotgun (WGS) entry which is preliminary data.</text>
</comment>
<evidence type="ECO:0000313" key="2">
    <source>
        <dbReference type="EMBL" id="KKM98405.1"/>
    </source>
</evidence>
<dbReference type="InterPro" id="IPR036111">
    <property type="entry name" value="Mal/L-sulfo/L-lacto_DH-like_sf"/>
</dbReference>
<dbReference type="PANTHER" id="PTHR11091">
    <property type="entry name" value="OXIDOREDUCTASE-RELATED"/>
    <property type="match status" value="1"/>
</dbReference>
<organism evidence="2">
    <name type="scientific">marine sediment metagenome</name>
    <dbReference type="NCBI Taxonomy" id="412755"/>
    <lineage>
        <taxon>unclassified sequences</taxon>
        <taxon>metagenomes</taxon>
        <taxon>ecological metagenomes</taxon>
    </lineage>
</organism>
<dbReference type="InterPro" id="IPR003767">
    <property type="entry name" value="Malate/L-lactate_DH-like"/>
</dbReference>
<accession>A0A0F9PBQ9</accession>
<evidence type="ECO:0000256" key="1">
    <source>
        <dbReference type="ARBA" id="ARBA00023002"/>
    </source>
</evidence>
<keyword evidence="1" id="KW-0560">Oxidoreductase</keyword>
<dbReference type="Pfam" id="PF02615">
    <property type="entry name" value="Ldh_2"/>
    <property type="match status" value="1"/>
</dbReference>
<reference evidence="2" key="1">
    <citation type="journal article" date="2015" name="Nature">
        <title>Complex archaea that bridge the gap between prokaryotes and eukaryotes.</title>
        <authorList>
            <person name="Spang A."/>
            <person name="Saw J.H."/>
            <person name="Jorgensen S.L."/>
            <person name="Zaremba-Niedzwiedzka K."/>
            <person name="Martijn J."/>
            <person name="Lind A.E."/>
            <person name="van Eijk R."/>
            <person name="Schleper C."/>
            <person name="Guy L."/>
            <person name="Ettema T.J."/>
        </authorList>
    </citation>
    <scope>NUCLEOTIDE SEQUENCE</scope>
</reference>
<proteinExistence type="predicted"/>
<sequence>MTELRVPFEEMLSQYRRVLLARGMAPKRAELCARLVGRADLDGVYTHGLRRFGGLIRAIDEGRIDPNAEPVRLVASGALEQWDGRRGPGNLSAYASMGRAIELARAGGMGCVALRNGNHWLRAGTYGWQAAEAGCIGICWTNTIPNVPPWGAKQCRVGNNPLVFAVPRPDGHVVLDMAMSQFSWGKLAQHRSAGTPLPVPGGYDEQGRLTLDAAEVLRTNRLLPAGLWKGSGLALMLDLLAAVLSGGAATWQLAKSRHEHAVSQIFLAFDPAVMGDQDQMAETVNQAVEFLTGAAPASTDGEVLYPGQRALRVRRENTERGIPVDPDCWQHVLEL</sequence>
<evidence type="ECO:0008006" key="3">
    <source>
        <dbReference type="Google" id="ProtNLM"/>
    </source>
</evidence>
<dbReference type="Gene3D" id="1.10.1530.10">
    <property type="match status" value="1"/>
</dbReference>
<gene>
    <name evidence="2" type="ORF">LCGC14_1158240</name>
</gene>
<dbReference type="InterPro" id="IPR043143">
    <property type="entry name" value="Mal/L-sulf/L-lact_DH-like_NADP"/>
</dbReference>
<dbReference type="AlphaFoldDB" id="A0A0F9PBQ9"/>
<dbReference type="PANTHER" id="PTHR11091:SF3">
    <property type="entry name" value="2,3-DIKETO-L-GULONATE REDUCTASE"/>
    <property type="match status" value="1"/>
</dbReference>
<dbReference type="Gene3D" id="3.30.1370.60">
    <property type="entry name" value="Hypothetical oxidoreductase yiak, domain 2"/>
    <property type="match status" value="1"/>
</dbReference>
<dbReference type="SUPFAM" id="SSF89733">
    <property type="entry name" value="L-sulfolactate dehydrogenase-like"/>
    <property type="match status" value="1"/>
</dbReference>
<dbReference type="GO" id="GO:0016491">
    <property type="term" value="F:oxidoreductase activity"/>
    <property type="evidence" value="ECO:0007669"/>
    <property type="project" value="UniProtKB-KW"/>
</dbReference>
<name>A0A0F9PBQ9_9ZZZZ</name>
<dbReference type="InterPro" id="IPR043144">
    <property type="entry name" value="Mal/L-sulf/L-lact_DH-like_ah"/>
</dbReference>